<accession>A0A163YPZ2</accession>
<dbReference type="Gene3D" id="1.10.10.10">
    <property type="entry name" value="Winged helix-like DNA-binding domain superfamily/Winged helix DNA-binding domain"/>
    <property type="match status" value="1"/>
</dbReference>
<dbReference type="InterPro" id="IPR036390">
    <property type="entry name" value="WH_DNA-bd_sf"/>
</dbReference>
<dbReference type="Proteomes" id="UP000076476">
    <property type="component" value="Unassembled WGS sequence"/>
</dbReference>
<dbReference type="Pfam" id="PF00392">
    <property type="entry name" value="GntR"/>
    <property type="match status" value="1"/>
</dbReference>
<dbReference type="GO" id="GO:0003700">
    <property type="term" value="F:DNA-binding transcription factor activity"/>
    <property type="evidence" value="ECO:0007669"/>
    <property type="project" value="InterPro"/>
</dbReference>
<evidence type="ECO:0000313" key="7">
    <source>
        <dbReference type="Proteomes" id="UP000076476"/>
    </source>
</evidence>
<sequence>MEYKQIKPRKLYEEVAEALLDMIKKGEIKPGEKLESVHQLAENFQVGRAAIREALSALRAMGIVEMKQGEGTFVKEFDPMSFTFSLSTAALMNMKDIEHLLEVRKILEVGAAFTAAAKRTEQNLHDMKAALDEMLIHINDEELGEKADWKFHKAIAAATQNPILLSLMNNVADMIVETMRETRKIWLYSEQVTAERIFQEHKAIFTAIEQQNAEEAQHLMLAHLTNVEKVLKKHHKAHIKTGAKTESF</sequence>
<protein>
    <submittedName>
        <fullName evidence="6">GntR family transcriptional regulator</fullName>
    </submittedName>
</protein>
<dbReference type="Gene3D" id="1.20.120.530">
    <property type="entry name" value="GntR ligand-binding domain-like"/>
    <property type="match status" value="1"/>
</dbReference>
<dbReference type="PRINTS" id="PR00035">
    <property type="entry name" value="HTHGNTR"/>
</dbReference>
<dbReference type="Pfam" id="PF07729">
    <property type="entry name" value="FCD"/>
    <property type="match status" value="1"/>
</dbReference>
<dbReference type="AlphaFoldDB" id="A0A165WEG8"/>
<dbReference type="Proteomes" id="UP000214606">
    <property type="component" value="Chromosome"/>
</dbReference>
<evidence type="ECO:0000313" key="6">
    <source>
        <dbReference type="EMBL" id="KZN94916.1"/>
    </source>
</evidence>
<evidence type="ECO:0000313" key="5">
    <source>
        <dbReference type="EMBL" id="ASS90782.1"/>
    </source>
</evidence>
<proteinExistence type="predicted"/>
<dbReference type="SMART" id="SM00345">
    <property type="entry name" value="HTH_GNTR"/>
    <property type="match status" value="1"/>
</dbReference>
<keyword evidence="2" id="KW-0238">DNA-binding</keyword>
<dbReference type="SUPFAM" id="SSF48008">
    <property type="entry name" value="GntR ligand-binding domain-like"/>
    <property type="match status" value="1"/>
</dbReference>
<dbReference type="PANTHER" id="PTHR43537">
    <property type="entry name" value="TRANSCRIPTIONAL REGULATOR, GNTR FAMILY"/>
    <property type="match status" value="1"/>
</dbReference>
<dbReference type="InterPro" id="IPR000524">
    <property type="entry name" value="Tscrpt_reg_HTH_GntR"/>
</dbReference>
<dbReference type="InterPro" id="IPR011711">
    <property type="entry name" value="GntR_C"/>
</dbReference>
<accession>A0A165WEG8</accession>
<dbReference type="OrthoDB" id="9782299at2"/>
<name>A0A165WEG8_9BACI</name>
<dbReference type="PANTHER" id="PTHR43537:SF5">
    <property type="entry name" value="UXU OPERON TRANSCRIPTIONAL REGULATOR"/>
    <property type="match status" value="1"/>
</dbReference>
<dbReference type="InterPro" id="IPR036388">
    <property type="entry name" value="WH-like_DNA-bd_sf"/>
</dbReference>
<dbReference type="STRING" id="33936.AZI98_16660"/>
<dbReference type="InterPro" id="IPR008920">
    <property type="entry name" value="TF_FadR/GntR_C"/>
</dbReference>
<feature type="domain" description="HTH gntR-type" evidence="4">
    <location>
        <begin position="9"/>
        <end position="77"/>
    </location>
</feature>
<dbReference type="GO" id="GO:0003677">
    <property type="term" value="F:DNA binding"/>
    <property type="evidence" value="ECO:0007669"/>
    <property type="project" value="UniProtKB-KW"/>
</dbReference>
<dbReference type="KEGG" id="apak:AP3564_11615"/>
<evidence type="ECO:0000256" key="2">
    <source>
        <dbReference type="ARBA" id="ARBA00023125"/>
    </source>
</evidence>
<dbReference type="EMBL" id="CP017703">
    <property type="protein sequence ID" value="ASS90782.1"/>
    <property type="molecule type" value="Genomic_DNA"/>
</dbReference>
<reference evidence="5 8" key="2">
    <citation type="submission" date="2016-10" db="EMBL/GenBank/DDBJ databases">
        <title>The whole genome sequencing and assembly of Aeribacillus pallidus KCTC3564 strain.</title>
        <authorList>
            <person name="Lee Y.-J."/>
            <person name="Park M.-K."/>
            <person name="Yi H."/>
            <person name="Bahn Y.-S."/>
            <person name="Kim J.F."/>
            <person name="Lee D.-W."/>
        </authorList>
    </citation>
    <scope>NUCLEOTIDE SEQUENCE [LARGE SCALE GENOMIC DNA]</scope>
    <source>
        <strain evidence="5 8">KCTC3564</strain>
    </source>
</reference>
<evidence type="ECO:0000256" key="1">
    <source>
        <dbReference type="ARBA" id="ARBA00023015"/>
    </source>
</evidence>
<dbReference type="SUPFAM" id="SSF46785">
    <property type="entry name" value="Winged helix' DNA-binding domain"/>
    <property type="match status" value="1"/>
</dbReference>
<dbReference type="CDD" id="cd07377">
    <property type="entry name" value="WHTH_GntR"/>
    <property type="match status" value="1"/>
</dbReference>
<dbReference type="PROSITE" id="PS50949">
    <property type="entry name" value="HTH_GNTR"/>
    <property type="match status" value="1"/>
</dbReference>
<dbReference type="SMART" id="SM00895">
    <property type="entry name" value="FCD"/>
    <property type="match status" value="1"/>
</dbReference>
<evidence type="ECO:0000313" key="8">
    <source>
        <dbReference type="Proteomes" id="UP000214606"/>
    </source>
</evidence>
<keyword evidence="7" id="KW-1185">Reference proteome</keyword>
<reference evidence="6 7" key="1">
    <citation type="submission" date="2016-04" db="EMBL/GenBank/DDBJ databases">
        <title>Draft genome sequence of Aeribacillus pallidus 8m3 from petroleum reservoir.</title>
        <authorList>
            <person name="Poltaraus A.B."/>
            <person name="Nazina T.N."/>
            <person name="Tourova T.P."/>
            <person name="Malakho S.M."/>
            <person name="Korshunova A.V."/>
            <person name="Sokolova D.S."/>
        </authorList>
    </citation>
    <scope>NUCLEOTIDE SEQUENCE [LARGE SCALE GENOMIC DNA]</scope>
    <source>
        <strain evidence="6 7">8m3</strain>
    </source>
</reference>
<dbReference type="RefSeq" id="WP_063389375.1">
    <property type="nucleotide sequence ID" value="NZ_CP017703.1"/>
</dbReference>
<gene>
    <name evidence="5" type="ORF">AP3564_11615</name>
    <name evidence="6" type="ORF">AZI98_16660</name>
</gene>
<dbReference type="EMBL" id="LWBR01000072">
    <property type="protein sequence ID" value="KZN94916.1"/>
    <property type="molecule type" value="Genomic_DNA"/>
</dbReference>
<dbReference type="GeneID" id="301125675"/>
<keyword evidence="3" id="KW-0804">Transcription</keyword>
<evidence type="ECO:0000256" key="3">
    <source>
        <dbReference type="ARBA" id="ARBA00023163"/>
    </source>
</evidence>
<evidence type="ECO:0000259" key="4">
    <source>
        <dbReference type="PROSITE" id="PS50949"/>
    </source>
</evidence>
<keyword evidence="1" id="KW-0805">Transcription regulation</keyword>
<organism evidence="6 7">
    <name type="scientific">Aeribacillus pallidus</name>
    <dbReference type="NCBI Taxonomy" id="33936"/>
    <lineage>
        <taxon>Bacteria</taxon>
        <taxon>Bacillati</taxon>
        <taxon>Bacillota</taxon>
        <taxon>Bacilli</taxon>
        <taxon>Bacillales</taxon>
        <taxon>Bacillaceae</taxon>
        <taxon>Aeribacillus</taxon>
    </lineage>
</organism>